<keyword evidence="3" id="KW-1185">Reference proteome</keyword>
<name>A0A8H6KJ53_9PEZI</name>
<sequence>MSSGTDEPQRPSTKTPEPRVDQQTAKGRGSDTPDTPGAFPSFDWEDFEARYEKALADADEKERELLQEFEGLVKYFKVWASTSSARDNERAVKRLNTRQRYVVIAEENMAQKEEHIAVADTPMPVLPGPLHFSNLISSFLSSHSITILGSKVHDHTAAFRPSIMAATALGQHQSQLAIPNISNDDLMSFFESHFSHAAVQSFKSDFFSPQKHSGIGPSEAPDDGCFYEEEEDDLGYYSDGVKRTLTDEQVAMFRHSEIEALKREKERLAERGESTQQQNLEAGEIDNGHSSNDAEPSQQPAKTAKNKKKRKAGKVRSREPKPDLRKRTWDVVEAGLDTLDYD</sequence>
<feature type="region of interest" description="Disordered" evidence="1">
    <location>
        <begin position="267"/>
        <end position="342"/>
    </location>
</feature>
<dbReference type="Pfam" id="PF12720">
    <property type="entry name" value="DUF3807"/>
    <property type="match status" value="1"/>
</dbReference>
<protein>
    <submittedName>
        <fullName evidence="2">Uncharacterized protein</fullName>
    </submittedName>
</protein>
<feature type="compositionally biased region" description="Basic and acidic residues" evidence="1">
    <location>
        <begin position="316"/>
        <end position="330"/>
    </location>
</feature>
<feature type="compositionally biased region" description="Polar residues" evidence="1">
    <location>
        <begin position="288"/>
        <end position="300"/>
    </location>
</feature>
<gene>
    <name evidence="2" type="ORF">CPLU01_06130</name>
</gene>
<dbReference type="EMBL" id="WIGO01000069">
    <property type="protein sequence ID" value="KAF6832447.1"/>
    <property type="molecule type" value="Genomic_DNA"/>
</dbReference>
<reference evidence="2" key="1">
    <citation type="journal article" date="2020" name="Phytopathology">
        <title>Genome Sequence Resources of Colletotrichum truncatum, C. plurivorum, C. musicola, and C. sojae: Four Species Pathogenic to Soybean (Glycine max).</title>
        <authorList>
            <person name="Rogerio F."/>
            <person name="Boufleur T.R."/>
            <person name="Ciampi-Guillardi M."/>
            <person name="Sukno S.A."/>
            <person name="Thon M.R."/>
            <person name="Massola Junior N.S."/>
            <person name="Baroncelli R."/>
        </authorList>
    </citation>
    <scope>NUCLEOTIDE SEQUENCE</scope>
    <source>
        <strain evidence="2">LFN00145</strain>
    </source>
</reference>
<dbReference type="PANTHER" id="PTHR40642">
    <property type="entry name" value="YALI0F31295P"/>
    <property type="match status" value="1"/>
</dbReference>
<accession>A0A8H6KJ53</accession>
<comment type="caution">
    <text evidence="2">The sequence shown here is derived from an EMBL/GenBank/DDBJ whole genome shotgun (WGS) entry which is preliminary data.</text>
</comment>
<organism evidence="2 3">
    <name type="scientific">Colletotrichum plurivorum</name>
    <dbReference type="NCBI Taxonomy" id="2175906"/>
    <lineage>
        <taxon>Eukaryota</taxon>
        <taxon>Fungi</taxon>
        <taxon>Dikarya</taxon>
        <taxon>Ascomycota</taxon>
        <taxon>Pezizomycotina</taxon>
        <taxon>Sordariomycetes</taxon>
        <taxon>Hypocreomycetidae</taxon>
        <taxon>Glomerellales</taxon>
        <taxon>Glomerellaceae</taxon>
        <taxon>Colletotrichum</taxon>
        <taxon>Colletotrichum orchidearum species complex</taxon>
    </lineage>
</organism>
<feature type="compositionally biased region" description="Polar residues" evidence="1">
    <location>
        <begin position="1"/>
        <end position="25"/>
    </location>
</feature>
<proteinExistence type="predicted"/>
<evidence type="ECO:0000313" key="3">
    <source>
        <dbReference type="Proteomes" id="UP000654918"/>
    </source>
</evidence>
<dbReference type="AlphaFoldDB" id="A0A8H6KJ53"/>
<dbReference type="Proteomes" id="UP000654918">
    <property type="component" value="Unassembled WGS sequence"/>
</dbReference>
<feature type="region of interest" description="Disordered" evidence="1">
    <location>
        <begin position="1"/>
        <end position="43"/>
    </location>
</feature>
<dbReference type="InterPro" id="IPR024526">
    <property type="entry name" value="DUF3807"/>
</dbReference>
<feature type="compositionally biased region" description="Basic residues" evidence="1">
    <location>
        <begin position="304"/>
        <end position="315"/>
    </location>
</feature>
<dbReference type="PANTHER" id="PTHR40642:SF1">
    <property type="entry name" value="YALI0F31295P"/>
    <property type="match status" value="1"/>
</dbReference>
<evidence type="ECO:0000313" key="2">
    <source>
        <dbReference type="EMBL" id="KAF6832447.1"/>
    </source>
</evidence>
<evidence type="ECO:0000256" key="1">
    <source>
        <dbReference type="SAM" id="MobiDB-lite"/>
    </source>
</evidence>